<gene>
    <name evidence="3" type="ORF">Osc7112_6348</name>
</gene>
<keyword evidence="4" id="KW-1185">Reference proteome</keyword>
<protein>
    <submittedName>
        <fullName evidence="3">Uncharacterized protein</fullName>
    </submittedName>
</protein>
<feature type="compositionally biased region" description="Low complexity" evidence="1">
    <location>
        <begin position="18"/>
        <end position="33"/>
    </location>
</feature>
<keyword evidence="3" id="KW-0614">Plasmid</keyword>
<dbReference type="KEGG" id="oni:Osc7112_6348"/>
<reference evidence="3 4" key="1">
    <citation type="submission" date="2012-05" db="EMBL/GenBank/DDBJ databases">
        <title>Finished plasmid 1 of genome of Oscillatoria sp. PCC 7112.</title>
        <authorList>
            <consortium name="US DOE Joint Genome Institute"/>
            <person name="Gugger M."/>
            <person name="Coursin T."/>
            <person name="Rippka R."/>
            <person name="Tandeau De Marsac N."/>
            <person name="Huntemann M."/>
            <person name="Wei C.-L."/>
            <person name="Han J."/>
            <person name="Detter J.C."/>
            <person name="Han C."/>
            <person name="Tapia R."/>
            <person name="Davenport K."/>
            <person name="Daligault H."/>
            <person name="Erkkila T."/>
            <person name="Gu W."/>
            <person name="Munk A.C.C."/>
            <person name="Teshima H."/>
            <person name="Xu Y."/>
            <person name="Chain P."/>
            <person name="Chen A."/>
            <person name="Krypides N."/>
            <person name="Mavromatis K."/>
            <person name="Markowitz V."/>
            <person name="Szeto E."/>
            <person name="Ivanova N."/>
            <person name="Mikhailova N."/>
            <person name="Ovchinnikova G."/>
            <person name="Pagani I."/>
            <person name="Pati A."/>
            <person name="Goodwin L."/>
            <person name="Peters L."/>
            <person name="Pitluck S."/>
            <person name="Woyke T."/>
            <person name="Kerfeld C."/>
        </authorList>
    </citation>
    <scope>NUCLEOTIDE SEQUENCE [LARGE SCALE GENOMIC DNA]</scope>
    <source>
        <strain evidence="3 4">PCC 7112</strain>
        <plasmid evidence="3 4">pOSC7112.01</plasmid>
    </source>
</reference>
<dbReference type="RefSeq" id="WP_015211681.1">
    <property type="nucleotide sequence ID" value="NC_019763.1"/>
</dbReference>
<evidence type="ECO:0000256" key="1">
    <source>
        <dbReference type="SAM" id="MobiDB-lite"/>
    </source>
</evidence>
<keyword evidence="2" id="KW-1133">Transmembrane helix</keyword>
<feature type="transmembrane region" description="Helical" evidence="2">
    <location>
        <begin position="162"/>
        <end position="179"/>
    </location>
</feature>
<name>K9VQZ7_9CYAN</name>
<keyword evidence="2" id="KW-0812">Transmembrane</keyword>
<organism evidence="3 4">
    <name type="scientific">Phormidium nigroviride PCC 7112</name>
    <dbReference type="NCBI Taxonomy" id="179408"/>
    <lineage>
        <taxon>Bacteria</taxon>
        <taxon>Bacillati</taxon>
        <taxon>Cyanobacteriota</taxon>
        <taxon>Cyanophyceae</taxon>
        <taxon>Oscillatoriophycideae</taxon>
        <taxon>Oscillatoriales</taxon>
        <taxon>Oscillatoriaceae</taxon>
        <taxon>Phormidium</taxon>
    </lineage>
</organism>
<evidence type="ECO:0000313" key="3">
    <source>
        <dbReference type="EMBL" id="AFZ10508.1"/>
    </source>
</evidence>
<accession>K9VQZ7</accession>
<keyword evidence="2" id="KW-0472">Membrane</keyword>
<evidence type="ECO:0000313" key="4">
    <source>
        <dbReference type="Proteomes" id="UP000010478"/>
    </source>
</evidence>
<feature type="transmembrane region" description="Helical" evidence="2">
    <location>
        <begin position="72"/>
        <end position="94"/>
    </location>
</feature>
<geneLocation type="plasmid" evidence="3 4">
    <name>pOSC7112.01</name>
</geneLocation>
<dbReference type="HOGENOM" id="CLU_1487643_0_0_3"/>
<proteinExistence type="predicted"/>
<feature type="region of interest" description="Disordered" evidence="1">
    <location>
        <begin position="14"/>
        <end position="45"/>
    </location>
</feature>
<dbReference type="OrthoDB" id="485313at2"/>
<dbReference type="Proteomes" id="UP000010478">
    <property type="component" value="Plasmid pOSC7112.01"/>
</dbReference>
<sequence length="184" mass="19518">MHEFIGSSPLSFTGGGIQQQQQPQQSQQQQYRQATAPTIDPLPETNAERNYRDAANFCEVAAPAALGSAVVFAFHSMQVAGGSVFAIGLYQIYLAAKITGQSGNRWTSAIVGLGVTGGMIASLSEPISESQQASGAKARITTGIEQIRAAGKPTNPMLYLNYFPPLALSIIVFCLVLKLKGGRK</sequence>
<dbReference type="EMBL" id="CP003615">
    <property type="protein sequence ID" value="AFZ10508.1"/>
    <property type="molecule type" value="Genomic_DNA"/>
</dbReference>
<dbReference type="AlphaFoldDB" id="K9VQZ7"/>
<evidence type="ECO:0000256" key="2">
    <source>
        <dbReference type="SAM" id="Phobius"/>
    </source>
</evidence>
<feature type="transmembrane region" description="Helical" evidence="2">
    <location>
        <begin position="106"/>
        <end position="124"/>
    </location>
</feature>